<dbReference type="GeneID" id="70129200"/>
<proteinExistence type="predicted"/>
<sequence>MLETLFDTSSCVVSLPIKSGDYTYLLCTRSYTPDQCRGTILAALAVATFGPHRDTISILAALANMWAGFRSRPSPEGAEMLQLVSEAIGAAYQNPRYNRRYSCVLGAVGDPFGQLLARDIACTAAAASRTDPDGLELEGLEYVAKVLRPSQDGHVRFNAVRELRRKDAGMREMDLVLMRDVLAKTADTVRKLKVRLYQLAWKTPFYISSDKMLWDLAAEVKGIDDMALLVKQLDLER</sequence>
<keyword evidence="2" id="KW-1185">Reference proteome</keyword>
<dbReference type="EMBL" id="JAGPXC010000006">
    <property type="protein sequence ID" value="KAH6651517.1"/>
    <property type="molecule type" value="Genomic_DNA"/>
</dbReference>
<organism evidence="1 2">
    <name type="scientific">Truncatella angustata</name>
    <dbReference type="NCBI Taxonomy" id="152316"/>
    <lineage>
        <taxon>Eukaryota</taxon>
        <taxon>Fungi</taxon>
        <taxon>Dikarya</taxon>
        <taxon>Ascomycota</taxon>
        <taxon>Pezizomycotina</taxon>
        <taxon>Sordariomycetes</taxon>
        <taxon>Xylariomycetidae</taxon>
        <taxon>Amphisphaeriales</taxon>
        <taxon>Sporocadaceae</taxon>
        <taxon>Truncatella</taxon>
    </lineage>
</organism>
<evidence type="ECO:0000313" key="1">
    <source>
        <dbReference type="EMBL" id="KAH6651517.1"/>
    </source>
</evidence>
<accession>A0A9P8UFW6</accession>
<dbReference type="AlphaFoldDB" id="A0A9P8UFW6"/>
<evidence type="ECO:0000313" key="2">
    <source>
        <dbReference type="Proteomes" id="UP000758603"/>
    </source>
</evidence>
<dbReference type="Proteomes" id="UP000758603">
    <property type="component" value="Unassembled WGS sequence"/>
</dbReference>
<comment type="caution">
    <text evidence="1">The sequence shown here is derived from an EMBL/GenBank/DDBJ whole genome shotgun (WGS) entry which is preliminary data.</text>
</comment>
<gene>
    <name evidence="1" type="ORF">BKA67DRAFT_537386</name>
</gene>
<name>A0A9P8UFW6_9PEZI</name>
<protein>
    <submittedName>
        <fullName evidence="1">Uncharacterized protein</fullName>
    </submittedName>
</protein>
<dbReference type="RefSeq" id="XP_045955795.1">
    <property type="nucleotide sequence ID" value="XM_046100308.1"/>
</dbReference>
<reference evidence="1" key="1">
    <citation type="journal article" date="2021" name="Nat. Commun.">
        <title>Genetic determinants of endophytism in the Arabidopsis root mycobiome.</title>
        <authorList>
            <person name="Mesny F."/>
            <person name="Miyauchi S."/>
            <person name="Thiergart T."/>
            <person name="Pickel B."/>
            <person name="Atanasova L."/>
            <person name="Karlsson M."/>
            <person name="Huettel B."/>
            <person name="Barry K.W."/>
            <person name="Haridas S."/>
            <person name="Chen C."/>
            <person name="Bauer D."/>
            <person name="Andreopoulos W."/>
            <person name="Pangilinan J."/>
            <person name="LaButti K."/>
            <person name="Riley R."/>
            <person name="Lipzen A."/>
            <person name="Clum A."/>
            <person name="Drula E."/>
            <person name="Henrissat B."/>
            <person name="Kohler A."/>
            <person name="Grigoriev I.V."/>
            <person name="Martin F.M."/>
            <person name="Hacquard S."/>
        </authorList>
    </citation>
    <scope>NUCLEOTIDE SEQUENCE</scope>
    <source>
        <strain evidence="1">MPI-SDFR-AT-0073</strain>
    </source>
</reference>